<dbReference type="AlphaFoldDB" id="A0A445N3M6"/>
<sequence>MSVDKTKVSFWVPNDVLARIDKLAEMADIERSRLIINMLDEMSKSLMAVKSVGFLQIALIIRDAGEKLSDWVKDLNARVEIKGIKKD</sequence>
<gene>
    <name evidence="1" type="ORF">PITCH_A890003</name>
</gene>
<reference evidence="1" key="1">
    <citation type="submission" date="2018-01" db="EMBL/GenBank/DDBJ databases">
        <authorList>
            <person name="Regsiter A."/>
            <person name="William W."/>
        </authorList>
    </citation>
    <scope>NUCLEOTIDE SEQUENCE</scope>
    <source>
        <strain evidence="1">TRIP AH-1</strain>
    </source>
</reference>
<evidence type="ECO:0008006" key="2">
    <source>
        <dbReference type="Google" id="ProtNLM"/>
    </source>
</evidence>
<evidence type="ECO:0000313" key="1">
    <source>
        <dbReference type="EMBL" id="SPD76294.1"/>
    </source>
</evidence>
<name>A0A445N3M6_9BACT</name>
<proteinExistence type="predicted"/>
<dbReference type="EMBL" id="OJIN01000235">
    <property type="protein sequence ID" value="SPD76294.1"/>
    <property type="molecule type" value="Genomic_DNA"/>
</dbReference>
<organism evidence="1">
    <name type="scientific">uncultured Desulfobacterium sp</name>
    <dbReference type="NCBI Taxonomy" id="201089"/>
    <lineage>
        <taxon>Bacteria</taxon>
        <taxon>Pseudomonadati</taxon>
        <taxon>Thermodesulfobacteriota</taxon>
        <taxon>Desulfobacteria</taxon>
        <taxon>Desulfobacterales</taxon>
        <taxon>Desulfobacteriaceae</taxon>
        <taxon>Desulfobacterium</taxon>
        <taxon>environmental samples</taxon>
    </lineage>
</organism>
<accession>A0A445N3M6</accession>
<protein>
    <recommendedName>
        <fullName evidence="2">Ribbon-helix-helix protein CopG domain-containing protein</fullName>
    </recommendedName>
</protein>